<dbReference type="CDD" id="cd18032">
    <property type="entry name" value="DEXHc_RE_I_III_res"/>
    <property type="match status" value="1"/>
</dbReference>
<dbReference type="InterPro" id="IPR050742">
    <property type="entry name" value="Helicase_Restrict-Modif_Enz"/>
</dbReference>
<sequence>MLNEADTRAKLIDPKLRSSGWKEEMIVRDKPITQGMIINEEGDRLPAIKPDYILYYPDREIGIPLAVIEAKAEDKSHLDGMQQAKEYMKRLGVKFAYSTNGHKIEEYDDFRKQQTTLENFPPPDELWRRYVERKELKGIAQMEENPLLYPYYPFPDKPLRYYQEVAIRNAIEAILKGKKRLLITMATGSGKTYVVFQIAWKLYKTKKIRRILYLVDRIFLRRQAYNAFFPFGTAREELVGAESIPKHKDIYFATYQTLYSEKDGKKVYELFDPDFFDMVIIDECHRSGWKRWHDILRYFSNAIHLGLTATPKRDDNVDTYAYFGEPVYDYSMRQGIEDGFLAPCEIIRVFTNIDKAGILNIAEVKTQGTKIEVPKGVELKEYYTAEEFEREITLPDRTKKICEHLAKILENTGPKGKTVIFCVSQSHAAEVAKELNNHFAPIFGVSNYAVRIVADEPHAHKLLDEFRESERDFPVVVTTVDLLSTGVDIPPVRNIVFLKHIDSKVVFHQIIGRGARIDEVSGKFTFRIIDYTNATRLFDEWDLPSSSLQPEGPWDWYLSCRIIDSETGKGIPGASVVALLAPSKPVTLRTNEQGSIIFKGTPRGSVKADVSASGYKRKEIVVPTFPVPDRYVTIGLEREYKEKKELIKVENIEVYIAEEGIVKVNVLGNELLEAEYVKYCKNGLIERIATLDDLKEIWKDKNKRARFKEDLRQAGINLSILSKVLKNPDADEFDLIAHILFNAPIITRDERARAFLDLRKEFIEKYGEKAREIILELVDRYRIAGVDEITDSMVFRTPPFDKMGALIGIAKIFGGLDALKKAIREIEMGLYPEFGGVG</sequence>
<reference evidence="3" key="1">
    <citation type="journal article" date="2020" name="mSystems">
        <title>Genome- and Community-Level Interaction Insights into Carbon Utilization and Element Cycling Functions of Hydrothermarchaeota in Hydrothermal Sediment.</title>
        <authorList>
            <person name="Zhou Z."/>
            <person name="Liu Y."/>
            <person name="Xu W."/>
            <person name="Pan J."/>
            <person name="Luo Z.H."/>
            <person name="Li M."/>
        </authorList>
    </citation>
    <scope>NUCLEOTIDE SEQUENCE [LARGE SCALE GENOMIC DNA]</scope>
    <source>
        <strain evidence="3">SpSt-97</strain>
    </source>
</reference>
<comment type="caution">
    <text evidence="3">The sequence shown here is derived from an EMBL/GenBank/DDBJ whole genome shotgun (WGS) entry which is preliminary data.</text>
</comment>
<dbReference type="NCBIfam" id="NF046051">
    <property type="entry name" value="restrict_EcoAI"/>
    <property type="match status" value="1"/>
</dbReference>
<dbReference type="Pfam" id="PF04851">
    <property type="entry name" value="ResIII"/>
    <property type="match status" value="1"/>
</dbReference>
<dbReference type="InterPro" id="IPR013670">
    <property type="entry name" value="EcoEI_R_C_dom"/>
</dbReference>
<keyword evidence="3" id="KW-0347">Helicase</keyword>
<evidence type="ECO:0000259" key="2">
    <source>
        <dbReference type="PROSITE" id="PS51194"/>
    </source>
</evidence>
<dbReference type="AlphaFoldDB" id="A0A7C3YG31"/>
<keyword evidence="3" id="KW-0547">Nucleotide-binding</keyword>
<dbReference type="PANTHER" id="PTHR47396:SF1">
    <property type="entry name" value="ATP-DEPENDENT HELICASE IRC3-RELATED"/>
    <property type="match status" value="1"/>
</dbReference>
<dbReference type="InterPro" id="IPR006935">
    <property type="entry name" value="Helicase/UvrB_N"/>
</dbReference>
<keyword evidence="3" id="KW-0067">ATP-binding</keyword>
<proteinExistence type="predicted"/>
<name>A0A7C3YG31_9EURY</name>
<gene>
    <name evidence="3" type="ORF">ENX77_08115</name>
</gene>
<dbReference type="GO" id="GO:0004386">
    <property type="term" value="F:helicase activity"/>
    <property type="evidence" value="ECO:0007669"/>
    <property type="project" value="UniProtKB-KW"/>
</dbReference>
<keyword evidence="3" id="KW-0378">Hydrolase</keyword>
<organism evidence="3">
    <name type="scientific">Geoglobus ahangari</name>
    <dbReference type="NCBI Taxonomy" id="113653"/>
    <lineage>
        <taxon>Archaea</taxon>
        <taxon>Methanobacteriati</taxon>
        <taxon>Methanobacteriota</taxon>
        <taxon>Archaeoglobi</taxon>
        <taxon>Archaeoglobales</taxon>
        <taxon>Archaeoglobaceae</taxon>
        <taxon>Geoglobus</taxon>
    </lineage>
</organism>
<dbReference type="SMART" id="SM00487">
    <property type="entry name" value="DEXDc"/>
    <property type="match status" value="1"/>
</dbReference>
<dbReference type="Gene3D" id="3.90.1570.30">
    <property type="match status" value="1"/>
</dbReference>
<dbReference type="PANTHER" id="PTHR47396">
    <property type="entry name" value="TYPE I RESTRICTION ENZYME ECOKI R PROTEIN"/>
    <property type="match status" value="1"/>
</dbReference>
<dbReference type="GO" id="GO:0005524">
    <property type="term" value="F:ATP binding"/>
    <property type="evidence" value="ECO:0007669"/>
    <property type="project" value="InterPro"/>
</dbReference>
<dbReference type="SUPFAM" id="SSF52540">
    <property type="entry name" value="P-loop containing nucleoside triphosphate hydrolases"/>
    <property type="match status" value="1"/>
</dbReference>
<dbReference type="Pfam" id="PF00271">
    <property type="entry name" value="Helicase_C"/>
    <property type="match status" value="1"/>
</dbReference>
<dbReference type="Pfam" id="PF08463">
    <property type="entry name" value="EcoEI_R_C"/>
    <property type="match status" value="1"/>
</dbReference>
<evidence type="ECO:0000313" key="3">
    <source>
        <dbReference type="EMBL" id="HGE67059.1"/>
    </source>
</evidence>
<dbReference type="GO" id="GO:0003677">
    <property type="term" value="F:DNA binding"/>
    <property type="evidence" value="ECO:0007669"/>
    <property type="project" value="InterPro"/>
</dbReference>
<dbReference type="Gene3D" id="3.40.50.300">
    <property type="entry name" value="P-loop containing nucleotide triphosphate hydrolases"/>
    <property type="match status" value="2"/>
</dbReference>
<dbReference type="GO" id="GO:0140097">
    <property type="term" value="F:catalytic activity, acting on DNA"/>
    <property type="evidence" value="ECO:0007669"/>
    <property type="project" value="UniProtKB-ARBA"/>
</dbReference>
<dbReference type="InterPro" id="IPR001650">
    <property type="entry name" value="Helicase_C-like"/>
</dbReference>
<dbReference type="InterPro" id="IPR014001">
    <property type="entry name" value="Helicase_ATP-bd"/>
</dbReference>
<dbReference type="PROSITE" id="PS51194">
    <property type="entry name" value="HELICASE_CTER"/>
    <property type="match status" value="1"/>
</dbReference>
<protein>
    <submittedName>
        <fullName evidence="3">DEAD/DEAH box helicase</fullName>
    </submittedName>
</protein>
<dbReference type="GO" id="GO:0006304">
    <property type="term" value="P:DNA modification"/>
    <property type="evidence" value="ECO:0007669"/>
    <property type="project" value="InterPro"/>
</dbReference>
<dbReference type="EMBL" id="DTPI01000039">
    <property type="protein sequence ID" value="HGE67059.1"/>
    <property type="molecule type" value="Genomic_DNA"/>
</dbReference>
<dbReference type="GO" id="GO:0005829">
    <property type="term" value="C:cytosol"/>
    <property type="evidence" value="ECO:0007669"/>
    <property type="project" value="TreeGrafter"/>
</dbReference>
<accession>A0A7C3YG31</accession>
<dbReference type="InterPro" id="IPR027417">
    <property type="entry name" value="P-loop_NTPase"/>
</dbReference>
<dbReference type="GO" id="GO:0016787">
    <property type="term" value="F:hydrolase activity"/>
    <property type="evidence" value="ECO:0007669"/>
    <property type="project" value="InterPro"/>
</dbReference>
<evidence type="ECO:0000259" key="1">
    <source>
        <dbReference type="PROSITE" id="PS51192"/>
    </source>
</evidence>
<dbReference type="PROSITE" id="PS51192">
    <property type="entry name" value="HELICASE_ATP_BIND_1"/>
    <property type="match status" value="1"/>
</dbReference>
<feature type="domain" description="Helicase ATP-binding" evidence="1">
    <location>
        <begin position="172"/>
        <end position="329"/>
    </location>
</feature>
<feature type="domain" description="Helicase C-terminal" evidence="2">
    <location>
        <begin position="400"/>
        <end position="559"/>
    </location>
</feature>